<dbReference type="Proteomes" id="UP001446871">
    <property type="component" value="Unassembled WGS sequence"/>
</dbReference>
<proteinExistence type="predicted"/>
<keyword evidence="3" id="KW-0812">Transmembrane</keyword>
<evidence type="ECO:0000256" key="3">
    <source>
        <dbReference type="SAM" id="Phobius"/>
    </source>
</evidence>
<feature type="region of interest" description="Disordered" evidence="2">
    <location>
        <begin position="397"/>
        <end position="418"/>
    </location>
</feature>
<protein>
    <submittedName>
        <fullName evidence="4">Uncharacterized protein</fullName>
    </submittedName>
</protein>
<organism evidence="4 5">
    <name type="scientific">Apiospora saccharicola</name>
    <dbReference type="NCBI Taxonomy" id="335842"/>
    <lineage>
        <taxon>Eukaryota</taxon>
        <taxon>Fungi</taxon>
        <taxon>Dikarya</taxon>
        <taxon>Ascomycota</taxon>
        <taxon>Pezizomycotina</taxon>
        <taxon>Sordariomycetes</taxon>
        <taxon>Xylariomycetidae</taxon>
        <taxon>Amphisphaeriales</taxon>
        <taxon>Apiosporaceae</taxon>
        <taxon>Apiospora</taxon>
    </lineage>
</organism>
<evidence type="ECO:0000313" key="4">
    <source>
        <dbReference type="EMBL" id="KAK8053207.1"/>
    </source>
</evidence>
<dbReference type="EMBL" id="JAQQWM010000008">
    <property type="protein sequence ID" value="KAK8053207.1"/>
    <property type="molecule type" value="Genomic_DNA"/>
</dbReference>
<feature type="compositionally biased region" description="Basic and acidic residues" evidence="2">
    <location>
        <begin position="491"/>
        <end position="500"/>
    </location>
</feature>
<feature type="compositionally biased region" description="Basic and acidic residues" evidence="2">
    <location>
        <begin position="397"/>
        <end position="409"/>
    </location>
</feature>
<keyword evidence="5" id="KW-1185">Reference proteome</keyword>
<comment type="caution">
    <text evidence="4">The sequence shown here is derived from an EMBL/GenBank/DDBJ whole genome shotgun (WGS) entry which is preliminary data.</text>
</comment>
<keyword evidence="3" id="KW-0472">Membrane</keyword>
<name>A0ABR1U2S1_9PEZI</name>
<feature type="transmembrane region" description="Helical" evidence="3">
    <location>
        <begin position="898"/>
        <end position="918"/>
    </location>
</feature>
<evidence type="ECO:0000256" key="1">
    <source>
        <dbReference type="SAM" id="Coils"/>
    </source>
</evidence>
<gene>
    <name evidence="4" type="ORF">PG996_012508</name>
</gene>
<feature type="region of interest" description="Disordered" evidence="2">
    <location>
        <begin position="1"/>
        <end position="20"/>
    </location>
</feature>
<feature type="coiled-coil region" evidence="1">
    <location>
        <begin position="751"/>
        <end position="809"/>
    </location>
</feature>
<feature type="compositionally biased region" description="Basic and acidic residues" evidence="2">
    <location>
        <begin position="553"/>
        <end position="562"/>
    </location>
</feature>
<evidence type="ECO:0000256" key="2">
    <source>
        <dbReference type="SAM" id="MobiDB-lite"/>
    </source>
</evidence>
<dbReference type="Gene3D" id="1.10.287.1490">
    <property type="match status" value="1"/>
</dbReference>
<reference evidence="4 5" key="1">
    <citation type="submission" date="2023-01" db="EMBL/GenBank/DDBJ databases">
        <title>Analysis of 21 Apiospora genomes using comparative genomics revels a genus with tremendous synthesis potential of carbohydrate active enzymes and secondary metabolites.</title>
        <authorList>
            <person name="Sorensen T."/>
        </authorList>
    </citation>
    <scope>NUCLEOTIDE SEQUENCE [LARGE SCALE GENOMIC DNA]</scope>
    <source>
        <strain evidence="4 5">CBS 83171</strain>
    </source>
</reference>
<accession>A0ABR1U2S1</accession>
<feature type="compositionally biased region" description="Low complexity" evidence="2">
    <location>
        <begin position="1"/>
        <end position="18"/>
    </location>
</feature>
<feature type="region of interest" description="Disordered" evidence="2">
    <location>
        <begin position="553"/>
        <end position="572"/>
    </location>
</feature>
<feature type="compositionally biased region" description="Basic and acidic residues" evidence="2">
    <location>
        <begin position="217"/>
        <end position="235"/>
    </location>
</feature>
<evidence type="ECO:0000313" key="5">
    <source>
        <dbReference type="Proteomes" id="UP001446871"/>
    </source>
</evidence>
<keyword evidence="3" id="KW-1133">Transmembrane helix</keyword>
<sequence length="968" mass="107794">MSKAPEGAGSAAQGAEAARPMASKEYMDVFKQEVNKSIEEKKKKDDKLSGTVGDLKKAGTEVVEGLLQGQPAGQPLPAPEKFLQDFWKAFEARLKPMGDVRKQLKAKGIPDLRVTLGGIIHMTFYEHVVLPGLAKKDRPANDKFVATFGERFDEKFDTLLKKKEYKMYKDASAEVAGLAFQNIFEANNKAQEQELVLEQLKKQELELAQLKKQPRPNRNEKELRDENATLKEKNEQLQGENNNLKGRLMTKNESDADAAVWEHRYNDLQKRSNEEANLIAEMEQERDKLQADLGEARNTITELNRGRGSAQGQMKTFETKLQEQKDEIENGQIDLEKAKKQIEVLNEQLKESDTARTQNNADYERIAGEFEEFKEKVRASGSGSKDAEYQQTIKELREQAEKDKKEIQDLQKGQTAMLEKMEDDLLQADKKAEEKAKTKYKNIGQELEASRKAEEQTKVENARLREENKQLGTTHAEVEKRNASLTKQHAELTKKHEEVVKAQGAKAAKDGGTAAKKLADAEKERDQLRNTCRNLKESQKSLDMIVKTQKEKLEKSEADKAGAEVAGNELQGVRKERDDLRAANQKLDADLKEQQRLAAAKTAADEETLKANQELIKKLQDDNEKLNTTRTDMTDRVSKLQAEIDEFNAQNKDLKTRSDTTSEQNQVLQEQIKGLQNENKNLEDALNQVAGKGNGLETVVEVDEEGMVGLTSEQKAERFQKQWAAAVAKLNETNKDLGDLRRDYRTLHGAHERVEKDREDAKTKLAGLEAARDSMVAAEAEAKEARDAAETLRTELRAAVAAREAAEAAAAAAVAATGNATTGNEAAPTPGPTRTIGEVTLPQRVMDAVPGTVPARRFAGVANIFGWDAGRPIGGGGGGPDPGRRPSATLITGDWGEWSLVSAFIVATVMSILALLVIGAEGHKAQIWHAANHVTRAQYANDWYYFTVPVPQIEYIWYIFTRAAWAKM</sequence>
<feature type="compositionally biased region" description="Basic and acidic residues" evidence="2">
    <location>
        <begin position="517"/>
        <end position="535"/>
    </location>
</feature>
<feature type="region of interest" description="Disordered" evidence="2">
    <location>
        <begin position="491"/>
        <end position="535"/>
    </location>
</feature>
<feature type="compositionally biased region" description="Low complexity" evidence="2">
    <location>
        <begin position="501"/>
        <end position="516"/>
    </location>
</feature>
<feature type="region of interest" description="Disordered" evidence="2">
    <location>
        <begin position="208"/>
        <end position="241"/>
    </location>
</feature>
<keyword evidence="1" id="KW-0175">Coiled coil</keyword>